<dbReference type="EC" id="3.1.4.11" evidence="10"/>
<dbReference type="SMART" id="SM00149">
    <property type="entry name" value="PLCYc"/>
    <property type="match status" value="1"/>
</dbReference>
<dbReference type="SUPFAM" id="SSF55729">
    <property type="entry name" value="Acyl-CoA N-acyltransferases (Nat)"/>
    <property type="match status" value="2"/>
</dbReference>
<evidence type="ECO:0000313" key="15">
    <source>
        <dbReference type="EMBL" id="KAL1278405.1"/>
    </source>
</evidence>
<comment type="similarity">
    <text evidence="1">Belongs to the NMT family.</text>
</comment>
<dbReference type="Gene3D" id="1.10.238.10">
    <property type="entry name" value="EF-hand"/>
    <property type="match status" value="2"/>
</dbReference>
<dbReference type="InterPro" id="IPR001192">
    <property type="entry name" value="PI-PLC_fam"/>
</dbReference>
<dbReference type="PROSITE" id="PS00976">
    <property type="entry name" value="NMT_2"/>
    <property type="match status" value="1"/>
</dbReference>
<dbReference type="InterPro" id="IPR022676">
    <property type="entry name" value="NMT_N"/>
</dbReference>
<dbReference type="PANTHER" id="PTHR10336:SF33">
    <property type="entry name" value="1-PHOSPHATIDYLINOSITOL 4,5-BISPHOSPHATE PHOSPHODIESTERASE DELTA-3"/>
    <property type="match status" value="1"/>
</dbReference>
<dbReference type="SUPFAM" id="SSF51695">
    <property type="entry name" value="PLC-like phosphodiesterases"/>
    <property type="match status" value="1"/>
</dbReference>
<evidence type="ECO:0000256" key="5">
    <source>
        <dbReference type="ARBA" id="ARBA00022963"/>
    </source>
</evidence>
<feature type="compositionally biased region" description="Basic residues" evidence="11">
    <location>
        <begin position="838"/>
        <end position="849"/>
    </location>
</feature>
<evidence type="ECO:0000259" key="13">
    <source>
        <dbReference type="PROSITE" id="PS50008"/>
    </source>
</evidence>
<keyword evidence="2" id="KW-0808">Transferase</keyword>
<reference evidence="15 16" key="1">
    <citation type="submission" date="2023-09" db="EMBL/GenBank/DDBJ databases">
        <authorList>
            <person name="Wang M."/>
        </authorList>
    </citation>
    <scope>NUCLEOTIDE SEQUENCE [LARGE SCALE GENOMIC DNA]</scope>
    <source>
        <strain evidence="15">GT-2023</strain>
        <tissue evidence="15">Liver</tissue>
    </source>
</reference>
<evidence type="ECO:0000259" key="12">
    <source>
        <dbReference type="PROSITE" id="PS50004"/>
    </source>
</evidence>
<dbReference type="EMBL" id="JAYMGO010000003">
    <property type="protein sequence ID" value="KAL1278405.1"/>
    <property type="molecule type" value="Genomic_DNA"/>
</dbReference>
<dbReference type="InterPro" id="IPR022678">
    <property type="entry name" value="NMT_CS"/>
</dbReference>
<dbReference type="PRINTS" id="PR00390">
    <property type="entry name" value="PHPHLIPASEC"/>
</dbReference>
<feature type="region of interest" description="Disordered" evidence="11">
    <location>
        <begin position="796"/>
        <end position="866"/>
    </location>
</feature>
<protein>
    <recommendedName>
        <fullName evidence="10">Phosphoinositide phospholipase C</fullName>
        <ecNumber evidence="10">3.1.4.11</ecNumber>
    </recommendedName>
</protein>
<dbReference type="InterPro" id="IPR011992">
    <property type="entry name" value="EF-hand-dom_pair"/>
</dbReference>
<dbReference type="Pfam" id="PF00388">
    <property type="entry name" value="PI-PLC-X"/>
    <property type="match status" value="1"/>
</dbReference>
<dbReference type="PROSITE" id="PS50222">
    <property type="entry name" value="EF_HAND_2"/>
    <property type="match status" value="2"/>
</dbReference>
<gene>
    <name evidence="15" type="ORF">QQF64_025078</name>
</gene>
<dbReference type="InterPro" id="IPR000909">
    <property type="entry name" value="PLipase_C_PInositol-sp_X_dom"/>
</dbReference>
<dbReference type="SMART" id="SM00239">
    <property type="entry name" value="C2"/>
    <property type="match status" value="1"/>
</dbReference>
<dbReference type="Pfam" id="PF01233">
    <property type="entry name" value="NMT"/>
    <property type="match status" value="1"/>
</dbReference>
<feature type="region of interest" description="Disordered" evidence="11">
    <location>
        <begin position="460"/>
        <end position="485"/>
    </location>
</feature>
<comment type="catalytic activity">
    <reaction evidence="9">
        <text>a 1,2-diacyl-sn-glycero-3-phospho-(1D-myo-inositol-4,5-bisphosphate) + H2O = 1D-myo-inositol 1,4,5-trisphosphate + a 1,2-diacyl-sn-glycerol + H(+)</text>
        <dbReference type="Rhea" id="RHEA:33179"/>
        <dbReference type="ChEBI" id="CHEBI:15377"/>
        <dbReference type="ChEBI" id="CHEBI:15378"/>
        <dbReference type="ChEBI" id="CHEBI:17815"/>
        <dbReference type="ChEBI" id="CHEBI:58456"/>
        <dbReference type="ChEBI" id="CHEBI:203600"/>
        <dbReference type="EC" id="3.1.4.11"/>
    </reaction>
    <physiologicalReaction direction="left-to-right" evidence="9">
        <dbReference type="Rhea" id="RHEA:33180"/>
    </physiologicalReaction>
</comment>
<feature type="domain" description="EF-hand" evidence="14">
    <location>
        <begin position="144"/>
        <end position="179"/>
    </location>
</feature>
<keyword evidence="6 10" id="KW-0443">Lipid metabolism</keyword>
<dbReference type="SUPFAM" id="SSF47473">
    <property type="entry name" value="EF-hand"/>
    <property type="match status" value="1"/>
</dbReference>
<keyword evidence="5 10" id="KW-0442">Lipid degradation</keyword>
<dbReference type="InterPro" id="IPR016181">
    <property type="entry name" value="Acyl_CoA_acyltransferase"/>
</dbReference>
<dbReference type="SUPFAM" id="SSF49562">
    <property type="entry name" value="C2 domain (Calcium/lipid-binding domain, CaLB)"/>
    <property type="match status" value="1"/>
</dbReference>
<dbReference type="InterPro" id="IPR000008">
    <property type="entry name" value="C2_dom"/>
</dbReference>
<keyword evidence="16" id="KW-1185">Reference proteome</keyword>
<evidence type="ECO:0000313" key="16">
    <source>
        <dbReference type="Proteomes" id="UP001558613"/>
    </source>
</evidence>
<evidence type="ECO:0000256" key="1">
    <source>
        <dbReference type="ARBA" id="ARBA00009469"/>
    </source>
</evidence>
<sequence>MLGRKKKPETVQTEAKAYESKTHDPLRRLGVLDDEDVRLMLQGSKMMKVRSQRWRKDRSLRLLEDCVTVWCESSKTSRKGQRQQTFSVTEVECVREGCQSECLRRMTDLVAETHCFTVVFRGGRKSLDLCCSTQEEAERWFSLTVHTWIRSYLRRADQNQDGKMSYDEVKHLLQLINIDLNEQYARTLFKKCDRSCDGRLDHVEIEEFCRELMRRPELDAVFRHYSGNGCVLTTLELRDFLGDQGEDASLAHAKTLIHTYELNDWARKNLFMTQNGFTMYMLSKENDVFNPDHAHVYQDMSRPLAHYYISSSHNTYLTKDQVTSASSTEPYIRALHQGCRCVELDCWDGDKGEPMIYHGHTLTSKVLFKEVIETIAQYAFKTSPYPLILSLENHCSVEQQAVMAQHLRSILGKKLLRKPLNDLLLKELPSPEELMGRILLKGKKLGGLLGKTDSWTSFSYSSDEESAAGGGGNKKESKKDLARSMSTKLSPELSDLVVYCQSVPFSGFETASQRPPSMMSSFSENEALKLIKDSGKLFIRHNSRQLSRVYPSGQRLQSSNYDPQDMWNGGCQMVALNFQTPGEQMDLNQGRFLPNGRCGYVLKPDFLCHPKSNFDPENTGGGPGHIPTQLTIRVISAQQLPKINTDNPNSIVDPQVWVEIHGVSIDKARAKTQRIDNNGFNPRWDCTVSFQMQVPELALVRFMVEDHDYKSKNDFIGQFTLPFTSLRTGYRHVHLLKADGSSLSPATLFIHVKVVVCQACNERTTETIGLCGNPPIVSRGVRAQGEILTSWLKMADENETAPQPEKETEVEVDHGHCSNCENEEHHSDDGEKGDTGAKKKKKKQKKKNKDKSGAKDAAQDPLAKVNSLPADKLQEIQKAIELFSVGQGPAKTMEEATRRSYQFWDTQPVPKLGETVTSHGCIEPDKDHIREEPYSLPQGFVWDTLDLGNSGVLKELYTLLNENYVEDDDNMFRFDYSPEFLLWALRPPGWLPQWHCGVRVNSNHKLVGFISAIPANIHIYDIEKKMVEINFLCVHKKLRSKRVAPVLIREITRRVNLEGIFQAVYTAGVVLPKPVGTCRYWHRSLNPRKLIEVKFSHLSRNMTMQRTMKLYRLPEAPKTPGLRPMTVKDVPAVHRLLREYLSQFNLVPAMSPEEVQHWLLPQENIIDTYVVENSDGKVTDFLSFYTLPSTIMNHPVHRSLKAAYSFYNVHTTTPLLDLMGDALVLAKSKGFDVFNALDLMENKTFLEKLKFGIGDGNLQYYLYNWKCPSMGSEKVGLVLQ</sequence>
<accession>A0ABR3NND2</accession>
<keyword evidence="10" id="KW-0378">Hydrolase</keyword>
<evidence type="ECO:0000256" key="7">
    <source>
        <dbReference type="ARBA" id="ARBA00023224"/>
    </source>
</evidence>
<keyword evidence="8" id="KW-0012">Acyltransferase</keyword>
<evidence type="ECO:0000256" key="8">
    <source>
        <dbReference type="ARBA" id="ARBA00023315"/>
    </source>
</evidence>
<feature type="domain" description="PI-PLC Y-box" evidence="13">
    <location>
        <begin position="493"/>
        <end position="607"/>
    </location>
</feature>
<evidence type="ECO:0000256" key="3">
    <source>
        <dbReference type="ARBA" id="ARBA00022723"/>
    </source>
</evidence>
<dbReference type="PROSITE" id="PS50008">
    <property type="entry name" value="PIPLC_Y_DOMAIN"/>
    <property type="match status" value="1"/>
</dbReference>
<dbReference type="Pfam" id="PF14788">
    <property type="entry name" value="EF-hand_10"/>
    <property type="match status" value="1"/>
</dbReference>
<dbReference type="Gene3D" id="3.20.20.190">
    <property type="entry name" value="Phosphatidylinositol (PI) phosphodiesterase"/>
    <property type="match status" value="1"/>
</dbReference>
<dbReference type="InterPro" id="IPR022677">
    <property type="entry name" value="NMT_C"/>
</dbReference>
<keyword evidence="7" id="KW-0807">Transducer</keyword>
<evidence type="ECO:0000256" key="4">
    <source>
        <dbReference type="ARBA" id="ARBA00022837"/>
    </source>
</evidence>
<dbReference type="PROSITE" id="PS00975">
    <property type="entry name" value="NMT_1"/>
    <property type="match status" value="1"/>
</dbReference>
<comment type="caution">
    <text evidence="15">The sequence shown here is derived from an EMBL/GenBank/DDBJ whole genome shotgun (WGS) entry which is preliminary data.</text>
</comment>
<feature type="compositionally biased region" description="Basic and acidic residues" evidence="11">
    <location>
        <begin position="804"/>
        <end position="837"/>
    </location>
</feature>
<evidence type="ECO:0000256" key="2">
    <source>
        <dbReference type="ARBA" id="ARBA00022679"/>
    </source>
</evidence>
<keyword evidence="3" id="KW-0479">Metal-binding</keyword>
<dbReference type="SMART" id="SM00054">
    <property type="entry name" value="EFh"/>
    <property type="match status" value="2"/>
</dbReference>
<feature type="domain" description="EF-hand" evidence="14">
    <location>
        <begin position="180"/>
        <end position="215"/>
    </location>
</feature>
<dbReference type="Pfam" id="PF00168">
    <property type="entry name" value="C2"/>
    <property type="match status" value="1"/>
</dbReference>
<dbReference type="PROSITE" id="PS00018">
    <property type="entry name" value="EF_HAND_1"/>
    <property type="match status" value="2"/>
</dbReference>
<dbReference type="Gene3D" id="2.30.29.30">
    <property type="entry name" value="Pleckstrin-homology domain (PH domain)/Phosphotyrosine-binding domain (PTB)"/>
    <property type="match status" value="1"/>
</dbReference>
<dbReference type="Pfam" id="PF02799">
    <property type="entry name" value="NMT_C"/>
    <property type="match status" value="1"/>
</dbReference>
<evidence type="ECO:0000256" key="9">
    <source>
        <dbReference type="ARBA" id="ARBA00023674"/>
    </source>
</evidence>
<evidence type="ECO:0000256" key="6">
    <source>
        <dbReference type="ARBA" id="ARBA00023098"/>
    </source>
</evidence>
<dbReference type="Gene3D" id="2.60.40.150">
    <property type="entry name" value="C2 domain"/>
    <property type="match status" value="1"/>
</dbReference>
<feature type="compositionally biased region" description="Basic and acidic residues" evidence="11">
    <location>
        <begin position="473"/>
        <end position="482"/>
    </location>
</feature>
<dbReference type="Gene3D" id="3.40.630.170">
    <property type="match status" value="1"/>
</dbReference>
<dbReference type="SMART" id="SM00148">
    <property type="entry name" value="PLCXc"/>
    <property type="match status" value="1"/>
</dbReference>
<dbReference type="InterPro" id="IPR001711">
    <property type="entry name" value="PLipase_C_Pinositol-sp_Y"/>
</dbReference>
<dbReference type="PANTHER" id="PTHR10336">
    <property type="entry name" value="PHOSPHOINOSITIDE-SPECIFIC PHOSPHOLIPASE C FAMILY PROTEIN"/>
    <property type="match status" value="1"/>
</dbReference>
<dbReference type="PROSITE" id="PS50007">
    <property type="entry name" value="PIPLC_X_DOMAIN"/>
    <property type="match status" value="1"/>
</dbReference>
<evidence type="ECO:0000256" key="11">
    <source>
        <dbReference type="SAM" id="MobiDB-lite"/>
    </source>
</evidence>
<dbReference type="Proteomes" id="UP001558613">
    <property type="component" value="Unassembled WGS sequence"/>
</dbReference>
<dbReference type="InterPro" id="IPR002048">
    <property type="entry name" value="EF_hand_dom"/>
</dbReference>
<dbReference type="PROSITE" id="PS50004">
    <property type="entry name" value="C2"/>
    <property type="match status" value="1"/>
</dbReference>
<keyword evidence="4" id="KW-0106">Calcium</keyword>
<dbReference type="InterPro" id="IPR017946">
    <property type="entry name" value="PLC-like_Pdiesterase_TIM-brl"/>
</dbReference>
<dbReference type="InterPro" id="IPR035892">
    <property type="entry name" value="C2_domain_sf"/>
</dbReference>
<evidence type="ECO:0000259" key="14">
    <source>
        <dbReference type="PROSITE" id="PS50222"/>
    </source>
</evidence>
<dbReference type="CDD" id="cd00275">
    <property type="entry name" value="C2_PLC_like"/>
    <property type="match status" value="1"/>
</dbReference>
<name>A0ABR3NND2_9TELE</name>
<dbReference type="InterPro" id="IPR011993">
    <property type="entry name" value="PH-like_dom_sf"/>
</dbReference>
<evidence type="ECO:0000256" key="10">
    <source>
        <dbReference type="RuleBase" id="RU361133"/>
    </source>
</evidence>
<organism evidence="15 16">
    <name type="scientific">Cirrhinus molitorella</name>
    <name type="common">mud carp</name>
    <dbReference type="NCBI Taxonomy" id="172907"/>
    <lineage>
        <taxon>Eukaryota</taxon>
        <taxon>Metazoa</taxon>
        <taxon>Chordata</taxon>
        <taxon>Craniata</taxon>
        <taxon>Vertebrata</taxon>
        <taxon>Euteleostomi</taxon>
        <taxon>Actinopterygii</taxon>
        <taxon>Neopterygii</taxon>
        <taxon>Teleostei</taxon>
        <taxon>Ostariophysi</taxon>
        <taxon>Cypriniformes</taxon>
        <taxon>Cyprinidae</taxon>
        <taxon>Labeoninae</taxon>
        <taxon>Labeonini</taxon>
        <taxon>Cirrhinus</taxon>
    </lineage>
</organism>
<dbReference type="InterPro" id="IPR018247">
    <property type="entry name" value="EF_Hand_1_Ca_BS"/>
</dbReference>
<dbReference type="Pfam" id="PF00387">
    <property type="entry name" value="PI-PLC-Y"/>
    <property type="match status" value="1"/>
</dbReference>
<dbReference type="InterPro" id="IPR039504">
    <property type="entry name" value="PLC-delta3_EF-hand"/>
</dbReference>
<proteinExistence type="inferred from homology"/>
<feature type="domain" description="C2" evidence="12">
    <location>
        <begin position="608"/>
        <end position="737"/>
    </location>
</feature>
<dbReference type="CDD" id="cd16218">
    <property type="entry name" value="EFh_PI-PLCdelta3"/>
    <property type="match status" value="1"/>
</dbReference>
<dbReference type="SUPFAM" id="SSF50729">
    <property type="entry name" value="PH domain-like"/>
    <property type="match status" value="1"/>
</dbReference>